<proteinExistence type="predicted"/>
<feature type="domain" description="F5/8 type C" evidence="1">
    <location>
        <begin position="19"/>
        <end position="115"/>
    </location>
</feature>
<evidence type="ECO:0000313" key="2">
    <source>
        <dbReference type="EMBL" id="JAS21472.1"/>
    </source>
</evidence>
<dbReference type="EMBL" id="GEDC01015826">
    <property type="protein sequence ID" value="JAS21472.1"/>
    <property type="molecule type" value="Transcribed_RNA"/>
</dbReference>
<dbReference type="Pfam" id="PF00754">
    <property type="entry name" value="F5_F8_type_C"/>
    <property type="match status" value="1"/>
</dbReference>
<organism evidence="2">
    <name type="scientific">Clastoptera arizonana</name>
    <name type="common">Arizona spittle bug</name>
    <dbReference type="NCBI Taxonomy" id="38151"/>
    <lineage>
        <taxon>Eukaryota</taxon>
        <taxon>Metazoa</taxon>
        <taxon>Ecdysozoa</taxon>
        <taxon>Arthropoda</taxon>
        <taxon>Hexapoda</taxon>
        <taxon>Insecta</taxon>
        <taxon>Pterygota</taxon>
        <taxon>Neoptera</taxon>
        <taxon>Paraneoptera</taxon>
        <taxon>Hemiptera</taxon>
        <taxon>Auchenorrhyncha</taxon>
        <taxon>Cercopoidea</taxon>
        <taxon>Clastopteridae</taxon>
        <taxon>Clastoptera</taxon>
    </lineage>
</organism>
<protein>
    <recommendedName>
        <fullName evidence="1">F5/8 type C domain-containing protein</fullName>
    </recommendedName>
</protein>
<dbReference type="SUPFAM" id="SSF49785">
    <property type="entry name" value="Galactose-binding domain-like"/>
    <property type="match status" value="1"/>
</dbReference>
<reference evidence="2" key="1">
    <citation type="submission" date="2015-12" db="EMBL/GenBank/DDBJ databases">
        <title>De novo transcriptome assembly of four potential Pierce s Disease insect vectors from Arizona vineyards.</title>
        <authorList>
            <person name="Tassone E.E."/>
        </authorList>
    </citation>
    <scope>NUCLEOTIDE SEQUENCE</scope>
</reference>
<sequence length="135" mass="15828">MNFQHFECRVSSVLNRDVKQYGKKYLFDENEETCWSSDQGSPQWIEVVFNEEKTISSIIIQFQGGFVGQDCIFEIKTPQASQIDHPFYPDDINTPQIFNFEKICAKSVRIVFKKSTDFFGRIVIYRLSFVNSLIF</sequence>
<dbReference type="AlphaFoldDB" id="A0A1B6D718"/>
<dbReference type="Gene3D" id="2.60.120.260">
    <property type="entry name" value="Galactose-binding domain-like"/>
    <property type="match status" value="1"/>
</dbReference>
<dbReference type="InterPro" id="IPR000421">
    <property type="entry name" value="FA58C"/>
</dbReference>
<accession>A0A1B6D718</accession>
<evidence type="ECO:0000259" key="1">
    <source>
        <dbReference type="Pfam" id="PF00754"/>
    </source>
</evidence>
<dbReference type="InterPro" id="IPR008979">
    <property type="entry name" value="Galactose-bd-like_sf"/>
</dbReference>
<gene>
    <name evidence="2" type="ORF">g.17767</name>
</gene>
<name>A0A1B6D718_9HEMI</name>